<accession>A0ABQ2YDB6</accession>
<dbReference type="Proteomes" id="UP000653056">
    <property type="component" value="Unassembled WGS sequence"/>
</dbReference>
<dbReference type="RefSeq" id="WP_189465610.1">
    <property type="nucleotide sequence ID" value="NZ_BMXS01000001.1"/>
</dbReference>
<organism evidence="2 3">
    <name type="scientific">Litchfieldella qijiaojingensis</name>
    <dbReference type="NCBI Taxonomy" id="980347"/>
    <lineage>
        <taxon>Bacteria</taxon>
        <taxon>Pseudomonadati</taxon>
        <taxon>Pseudomonadota</taxon>
        <taxon>Gammaproteobacteria</taxon>
        <taxon>Oceanospirillales</taxon>
        <taxon>Halomonadaceae</taxon>
        <taxon>Litchfieldella</taxon>
    </lineage>
</organism>
<protein>
    <submittedName>
        <fullName evidence="2">Uncharacterized protein</fullName>
    </submittedName>
</protein>
<proteinExistence type="predicted"/>
<evidence type="ECO:0000256" key="1">
    <source>
        <dbReference type="SAM" id="MobiDB-lite"/>
    </source>
</evidence>
<name>A0ABQ2YDB6_9GAMM</name>
<gene>
    <name evidence="2" type="ORF">GCM10007160_03950</name>
</gene>
<dbReference type="EMBL" id="BMXS01000001">
    <property type="protein sequence ID" value="GGX79759.1"/>
    <property type="molecule type" value="Genomic_DNA"/>
</dbReference>
<reference evidence="3" key="1">
    <citation type="journal article" date="2019" name="Int. J. Syst. Evol. Microbiol.">
        <title>The Global Catalogue of Microorganisms (GCM) 10K type strain sequencing project: providing services to taxonomists for standard genome sequencing and annotation.</title>
        <authorList>
            <consortium name="The Broad Institute Genomics Platform"/>
            <consortium name="The Broad Institute Genome Sequencing Center for Infectious Disease"/>
            <person name="Wu L."/>
            <person name="Ma J."/>
        </authorList>
    </citation>
    <scope>NUCLEOTIDE SEQUENCE [LARGE SCALE GENOMIC DNA]</scope>
    <source>
        <strain evidence="3">KCTC 22228</strain>
    </source>
</reference>
<evidence type="ECO:0000313" key="3">
    <source>
        <dbReference type="Proteomes" id="UP000653056"/>
    </source>
</evidence>
<sequence>MPIKAGTVNDFEDSMAEAMENALAEEYQILKGEALPDMGQEDRRMLLSAIAQGVVRYLKDNLDAFELSSEVTQVTGEPDAPLIRSENPASIGVSGGGGGSIAAGAADVTQIDSADNRVRSRGSANIDNLNTTGTLYS</sequence>
<keyword evidence="3" id="KW-1185">Reference proteome</keyword>
<feature type="region of interest" description="Disordered" evidence="1">
    <location>
        <begin position="75"/>
        <end position="97"/>
    </location>
</feature>
<evidence type="ECO:0000313" key="2">
    <source>
        <dbReference type="EMBL" id="GGX79759.1"/>
    </source>
</evidence>
<comment type="caution">
    <text evidence="2">The sequence shown here is derived from an EMBL/GenBank/DDBJ whole genome shotgun (WGS) entry which is preliminary data.</text>
</comment>